<evidence type="ECO:0000313" key="1">
    <source>
        <dbReference type="EMBL" id="PNI45948.1"/>
    </source>
</evidence>
<organism evidence="1 2">
    <name type="scientific">Pan troglodytes</name>
    <name type="common">Chimpanzee</name>
    <dbReference type="NCBI Taxonomy" id="9598"/>
    <lineage>
        <taxon>Eukaryota</taxon>
        <taxon>Metazoa</taxon>
        <taxon>Chordata</taxon>
        <taxon>Craniata</taxon>
        <taxon>Vertebrata</taxon>
        <taxon>Euteleostomi</taxon>
        <taxon>Mammalia</taxon>
        <taxon>Eutheria</taxon>
        <taxon>Euarchontoglires</taxon>
        <taxon>Primates</taxon>
        <taxon>Haplorrhini</taxon>
        <taxon>Catarrhini</taxon>
        <taxon>Hominidae</taxon>
        <taxon>Pan</taxon>
    </lineage>
</organism>
<dbReference type="GO" id="GO:0046982">
    <property type="term" value="F:protein heterodimerization activity"/>
    <property type="evidence" value="ECO:0007669"/>
    <property type="project" value="InterPro"/>
</dbReference>
<proteinExistence type="predicted"/>
<dbReference type="SUPFAM" id="SSF47113">
    <property type="entry name" value="Histone-fold"/>
    <property type="match status" value="1"/>
</dbReference>
<comment type="caution">
    <text evidence="1">The sequence shown here is derived from an EMBL/GenBank/DDBJ whole genome shotgun (WGS) entry which is preliminary data.</text>
</comment>
<reference evidence="1 2" key="1">
    <citation type="submission" date="2017-12" db="EMBL/GenBank/DDBJ databases">
        <title>High-resolution comparative analysis of great ape genomes.</title>
        <authorList>
            <person name="Pollen A."/>
            <person name="Hastie A."/>
            <person name="Hormozdiari F."/>
            <person name="Dougherty M."/>
            <person name="Liu R."/>
            <person name="Chaisson M."/>
            <person name="Hoppe E."/>
            <person name="Hill C."/>
            <person name="Pang A."/>
            <person name="Hillier L."/>
            <person name="Baker C."/>
            <person name="Armstrong J."/>
            <person name="Shendure J."/>
            <person name="Paten B."/>
            <person name="Wilson R."/>
            <person name="Chao H."/>
            <person name="Schneider V."/>
            <person name="Ventura M."/>
            <person name="Kronenberg Z."/>
            <person name="Murali S."/>
            <person name="Gordon D."/>
            <person name="Cantsilieris S."/>
            <person name="Munson K."/>
            <person name="Nelson B."/>
            <person name="Raja A."/>
            <person name="Underwood J."/>
            <person name="Diekhans M."/>
            <person name="Fiddes I."/>
            <person name="Haussler D."/>
            <person name="Eichler E."/>
        </authorList>
    </citation>
    <scope>NUCLEOTIDE SEQUENCE [LARGE SCALE GENOMIC DNA]</scope>
    <source>
        <strain evidence="1">Yerkes chimp pedigree #C0471</strain>
    </source>
</reference>
<dbReference type="Proteomes" id="UP000236370">
    <property type="component" value="Unassembled WGS sequence"/>
</dbReference>
<name>A0A2J8LFA5_PANTR</name>
<protein>
    <submittedName>
        <fullName evidence="1">CHRAC1 isoform 3</fullName>
    </submittedName>
</protein>
<feature type="non-terminal residue" evidence="1">
    <location>
        <position position="1"/>
    </location>
</feature>
<evidence type="ECO:0000313" key="2">
    <source>
        <dbReference type="Proteomes" id="UP000236370"/>
    </source>
</evidence>
<dbReference type="Gene3D" id="1.10.20.10">
    <property type="entry name" value="Histone, subunit A"/>
    <property type="match status" value="1"/>
</dbReference>
<dbReference type="InterPro" id="IPR009072">
    <property type="entry name" value="Histone-fold"/>
</dbReference>
<gene>
    <name evidence="1" type="ORF">CK820_G0029164</name>
</gene>
<dbReference type="AlphaFoldDB" id="A0A2J8LFA5"/>
<accession>A0A2J8LFA5</accession>
<sequence>FVAFFRSARPFLPCAPSPRPPHCPPAVSLALPFGKPELFVQCLATYSYRHGSGKEKKVLTYSDLANTAQQSETFQFLAGT</sequence>
<dbReference type="EMBL" id="NBAG03000294">
    <property type="protein sequence ID" value="PNI45948.1"/>
    <property type="molecule type" value="Genomic_DNA"/>
</dbReference>